<evidence type="ECO:0000313" key="1">
    <source>
        <dbReference type="EMBL" id="KAF6038343.1"/>
    </source>
</evidence>
<organism evidence="1 2">
    <name type="scientific">Bugula neritina</name>
    <name type="common">Brown bryozoan</name>
    <name type="synonym">Sertularia neritina</name>
    <dbReference type="NCBI Taxonomy" id="10212"/>
    <lineage>
        <taxon>Eukaryota</taxon>
        <taxon>Metazoa</taxon>
        <taxon>Spiralia</taxon>
        <taxon>Lophotrochozoa</taxon>
        <taxon>Bryozoa</taxon>
        <taxon>Gymnolaemata</taxon>
        <taxon>Cheilostomatida</taxon>
        <taxon>Flustrina</taxon>
        <taxon>Buguloidea</taxon>
        <taxon>Bugulidae</taxon>
        <taxon>Bugula</taxon>
    </lineage>
</organism>
<dbReference type="PANTHER" id="PTHR16220">
    <property type="entry name" value="WD REPEAT PROTEIN 8-RELATED"/>
    <property type="match status" value="1"/>
</dbReference>
<dbReference type="OrthoDB" id="308690at2759"/>
<dbReference type="EMBL" id="VXIV02000426">
    <property type="protein sequence ID" value="KAF6038343.1"/>
    <property type="molecule type" value="Genomic_DNA"/>
</dbReference>
<dbReference type="GO" id="GO:0005815">
    <property type="term" value="C:microtubule organizing center"/>
    <property type="evidence" value="ECO:0007669"/>
    <property type="project" value="TreeGrafter"/>
</dbReference>
<gene>
    <name evidence="1" type="ORF">EB796_003348</name>
</gene>
<dbReference type="Proteomes" id="UP000593567">
    <property type="component" value="Unassembled WGS sequence"/>
</dbReference>
<dbReference type="InterPro" id="IPR052778">
    <property type="entry name" value="Centrosome-WD_assoc"/>
</dbReference>
<reference evidence="1" key="1">
    <citation type="submission" date="2020-06" db="EMBL/GenBank/DDBJ databases">
        <title>Draft genome of Bugula neritina, a colonial animal packing powerful symbionts and potential medicines.</title>
        <authorList>
            <person name="Rayko M."/>
        </authorList>
    </citation>
    <scope>NUCLEOTIDE SEQUENCE [LARGE SCALE GENOMIC DNA]</scope>
    <source>
        <strain evidence="1">Kwan_BN1</strain>
    </source>
</reference>
<dbReference type="PANTHER" id="PTHR16220:SF0">
    <property type="entry name" value="WD REPEAT-CONTAINING PROTEIN WRAP73"/>
    <property type="match status" value="1"/>
</dbReference>
<dbReference type="InterPro" id="IPR011044">
    <property type="entry name" value="Quino_amine_DH_bsu"/>
</dbReference>
<proteinExistence type="predicted"/>
<dbReference type="SUPFAM" id="SSF50969">
    <property type="entry name" value="YVTN repeat-like/Quinoprotein amine dehydrogenase"/>
    <property type="match status" value="1"/>
</dbReference>
<keyword evidence="2" id="KW-1185">Reference proteome</keyword>
<evidence type="ECO:0000313" key="2">
    <source>
        <dbReference type="Proteomes" id="UP000593567"/>
    </source>
</evidence>
<sequence>MYLANAVQYKLIVRDYSTLQIVNLFTNLDAIQNIEWSPDSQFVMCVMKKRGLIQVWSLAEPDWTCKIDEGQQGYRQRDGVQTAGIYSPRLSSFCV</sequence>
<accession>A0A7J7KJC4</accession>
<protein>
    <submittedName>
        <fullName evidence="1">WRAP73</fullName>
    </submittedName>
</protein>
<name>A0A7J7KJC4_BUGNE</name>
<comment type="caution">
    <text evidence="1">The sequence shown here is derived from an EMBL/GenBank/DDBJ whole genome shotgun (WGS) entry which is preliminary data.</text>
</comment>
<dbReference type="GO" id="GO:1990811">
    <property type="term" value="C:MWP complex"/>
    <property type="evidence" value="ECO:0007669"/>
    <property type="project" value="TreeGrafter"/>
</dbReference>
<dbReference type="AlphaFoldDB" id="A0A7J7KJC4"/>